<proteinExistence type="predicted"/>
<reference evidence="1" key="1">
    <citation type="submission" date="2021-04" db="EMBL/GenBank/DDBJ databases">
        <title>Sinoanaerobacter chloroacetimidivorans sp. nov., an obligate anaerobic bacterium isolated from anaerobic sludge.</title>
        <authorList>
            <person name="Bao Y."/>
        </authorList>
    </citation>
    <scope>NUCLEOTIDE SEQUENCE</scope>
    <source>
        <strain evidence="1">BAD-6</strain>
    </source>
</reference>
<dbReference type="EMBL" id="JAGSND010000011">
    <property type="protein sequence ID" value="MBR0599282.1"/>
    <property type="molecule type" value="Genomic_DNA"/>
</dbReference>
<keyword evidence="2" id="KW-1185">Reference proteome</keyword>
<comment type="caution">
    <text evidence="1">The sequence shown here is derived from an EMBL/GenBank/DDBJ whole genome shotgun (WGS) entry which is preliminary data.</text>
</comment>
<dbReference type="AlphaFoldDB" id="A0A8J7W1U4"/>
<evidence type="ECO:0000313" key="1">
    <source>
        <dbReference type="EMBL" id="MBR0599282.1"/>
    </source>
</evidence>
<evidence type="ECO:0000313" key="2">
    <source>
        <dbReference type="Proteomes" id="UP000675664"/>
    </source>
</evidence>
<dbReference type="RefSeq" id="WP_227019414.1">
    <property type="nucleotide sequence ID" value="NZ_JAGSND010000011.1"/>
</dbReference>
<reference evidence="1" key="2">
    <citation type="submission" date="2021-04" db="EMBL/GenBank/DDBJ databases">
        <authorList>
            <person name="Liu J."/>
        </authorList>
    </citation>
    <scope>NUCLEOTIDE SEQUENCE</scope>
    <source>
        <strain evidence="1">BAD-6</strain>
    </source>
</reference>
<accession>A0A8J7W1U4</accession>
<gene>
    <name evidence="1" type="ORF">KCX82_15445</name>
</gene>
<sequence length="70" mass="8229">MSKEKEIYYVKKENFRAYDTGTETEKTAERQNPDAVQLKDDGNVTKQIYDAIGFETLQSHYNVYQKNEES</sequence>
<protein>
    <submittedName>
        <fullName evidence="1">Uncharacterized protein</fullName>
    </submittedName>
</protein>
<organism evidence="1 2">
    <name type="scientific">Sinanaerobacter chloroacetimidivorans</name>
    <dbReference type="NCBI Taxonomy" id="2818044"/>
    <lineage>
        <taxon>Bacteria</taxon>
        <taxon>Bacillati</taxon>
        <taxon>Bacillota</taxon>
        <taxon>Clostridia</taxon>
        <taxon>Peptostreptococcales</taxon>
        <taxon>Anaerovoracaceae</taxon>
        <taxon>Sinanaerobacter</taxon>
    </lineage>
</organism>
<dbReference type="Proteomes" id="UP000675664">
    <property type="component" value="Unassembled WGS sequence"/>
</dbReference>
<name>A0A8J7W1U4_9FIRM</name>